<dbReference type="Gene3D" id="2.40.160.20">
    <property type="match status" value="1"/>
</dbReference>
<feature type="chain" id="PRO_5045722733" evidence="1">
    <location>
        <begin position="23"/>
        <end position="223"/>
    </location>
</feature>
<comment type="caution">
    <text evidence="3">The sequence shown here is derived from an EMBL/GenBank/DDBJ whole genome shotgun (WGS) entry which is preliminary data.</text>
</comment>
<gene>
    <name evidence="3" type="ORF">QHT84_05065</name>
</gene>
<dbReference type="InterPro" id="IPR025665">
    <property type="entry name" value="Beta-barrel_OMP_2"/>
</dbReference>
<dbReference type="Pfam" id="PF13568">
    <property type="entry name" value="OMP_b-brl_2"/>
    <property type="match status" value="1"/>
</dbReference>
<dbReference type="InterPro" id="IPR011250">
    <property type="entry name" value="OMP/PagP_B-barrel"/>
</dbReference>
<dbReference type="EMBL" id="JASGBP010000002">
    <property type="protein sequence ID" value="MDI9256780.1"/>
    <property type="molecule type" value="Genomic_DNA"/>
</dbReference>
<protein>
    <submittedName>
        <fullName evidence="3">Porin family protein</fullName>
    </submittedName>
</protein>
<keyword evidence="1" id="KW-0732">Signal</keyword>
<name>A0ABT6XNV9_9FLAO</name>
<sequence length="223" mass="24680">MKHTKKMLVMLTLLGFVYISQAQEVKWGIKAGYSVSNFKGDYDQIDYVSGFHAGGLVKMGLNEKWGLQAELLYAMEGGQYDLAISEPPLSAKIAEKVTLGYLNLPLMAQYKVAGGLTLEAGPQIGFLLSGKTEYNSEVTIGEEIITDSGEIDIKDRLKTLSYGVNLGLGYEFKNNLFLQARYHLGLANISKENTTANEEEEPLGLNPDQLKNQGFQFSLGYRF</sequence>
<evidence type="ECO:0000256" key="1">
    <source>
        <dbReference type="SAM" id="SignalP"/>
    </source>
</evidence>
<dbReference type="RefSeq" id="WP_283238467.1">
    <property type="nucleotide sequence ID" value="NZ_JASGBP010000002.1"/>
</dbReference>
<evidence type="ECO:0000259" key="2">
    <source>
        <dbReference type="Pfam" id="PF13568"/>
    </source>
</evidence>
<feature type="domain" description="Outer membrane protein beta-barrel" evidence="2">
    <location>
        <begin position="21"/>
        <end position="189"/>
    </location>
</feature>
<keyword evidence="4" id="KW-1185">Reference proteome</keyword>
<dbReference type="Proteomes" id="UP001230035">
    <property type="component" value="Unassembled WGS sequence"/>
</dbReference>
<evidence type="ECO:0000313" key="4">
    <source>
        <dbReference type="Proteomes" id="UP001230035"/>
    </source>
</evidence>
<organism evidence="3 4">
    <name type="scientific">Flavobacterium sedimenticola</name>
    <dbReference type="NCBI Taxonomy" id="3043286"/>
    <lineage>
        <taxon>Bacteria</taxon>
        <taxon>Pseudomonadati</taxon>
        <taxon>Bacteroidota</taxon>
        <taxon>Flavobacteriia</taxon>
        <taxon>Flavobacteriales</taxon>
        <taxon>Flavobacteriaceae</taxon>
        <taxon>Flavobacterium</taxon>
    </lineage>
</organism>
<evidence type="ECO:0000313" key="3">
    <source>
        <dbReference type="EMBL" id="MDI9256780.1"/>
    </source>
</evidence>
<dbReference type="SUPFAM" id="SSF56925">
    <property type="entry name" value="OMPA-like"/>
    <property type="match status" value="1"/>
</dbReference>
<feature type="signal peptide" evidence="1">
    <location>
        <begin position="1"/>
        <end position="22"/>
    </location>
</feature>
<accession>A0ABT6XNV9</accession>
<proteinExistence type="predicted"/>
<reference evidence="3 4" key="1">
    <citation type="submission" date="2023-05" db="EMBL/GenBank/DDBJ databases">
        <title>Flavobacterium sedimenti sp. nov., isolated from the sediment.</title>
        <authorList>
            <person name="Wu N."/>
        </authorList>
    </citation>
    <scope>NUCLEOTIDE SEQUENCE [LARGE SCALE GENOMIC DNA]</scope>
    <source>
        <strain evidence="3 4">YZ-48</strain>
    </source>
</reference>